<dbReference type="Proteomes" id="UP001043456">
    <property type="component" value="Unassembled WGS sequence"/>
</dbReference>
<dbReference type="SUPFAM" id="SSF57850">
    <property type="entry name" value="RING/U-box"/>
    <property type="match status" value="3"/>
</dbReference>
<dbReference type="PROSITE" id="PS51873">
    <property type="entry name" value="TRIAD"/>
    <property type="match status" value="1"/>
</dbReference>
<dbReference type="GO" id="GO:0016567">
    <property type="term" value="P:protein ubiquitination"/>
    <property type="evidence" value="ECO:0007669"/>
    <property type="project" value="InterPro"/>
</dbReference>
<evidence type="ECO:0000313" key="14">
    <source>
        <dbReference type="Proteomes" id="UP001043456"/>
    </source>
</evidence>
<proteinExistence type="predicted"/>
<evidence type="ECO:0000259" key="11">
    <source>
        <dbReference type="PROSITE" id="PS50089"/>
    </source>
</evidence>
<dbReference type="GeneID" id="67007783"/>
<dbReference type="InterPro" id="IPR002867">
    <property type="entry name" value="IBR_dom"/>
</dbReference>
<evidence type="ECO:0000256" key="6">
    <source>
        <dbReference type="ARBA" id="ARBA00022771"/>
    </source>
</evidence>
<keyword evidence="8" id="KW-0862">Zinc</keyword>
<protein>
    <recommendedName>
        <fullName evidence="2">RBR-type E3 ubiquitin transferase</fullName>
        <ecNumber evidence="2">2.3.2.31</ecNumber>
    </recommendedName>
</protein>
<dbReference type="SMART" id="SM00647">
    <property type="entry name" value="IBR"/>
    <property type="match status" value="1"/>
</dbReference>
<comment type="caution">
    <text evidence="13">The sequence shown here is derived from an EMBL/GenBank/DDBJ whole genome shotgun (WGS) entry which is preliminary data.</text>
</comment>
<dbReference type="EMBL" id="BHVY01000006">
    <property type="protein sequence ID" value="GIJ90220.1"/>
    <property type="molecule type" value="Genomic_DNA"/>
</dbReference>
<feature type="domain" description="RING-type" evidence="12">
    <location>
        <begin position="150"/>
        <end position="401"/>
    </location>
</feature>
<evidence type="ECO:0000256" key="2">
    <source>
        <dbReference type="ARBA" id="ARBA00012251"/>
    </source>
</evidence>
<dbReference type="InterPro" id="IPR001841">
    <property type="entry name" value="Znf_RING"/>
</dbReference>
<keyword evidence="14" id="KW-1185">Reference proteome</keyword>
<dbReference type="Gene3D" id="1.20.120.1750">
    <property type="match status" value="1"/>
</dbReference>
<organism evidence="13 14">
    <name type="scientific">Aspergillus pseudoviridinutans</name>
    <dbReference type="NCBI Taxonomy" id="1517512"/>
    <lineage>
        <taxon>Eukaryota</taxon>
        <taxon>Fungi</taxon>
        <taxon>Dikarya</taxon>
        <taxon>Ascomycota</taxon>
        <taxon>Pezizomycotina</taxon>
        <taxon>Eurotiomycetes</taxon>
        <taxon>Eurotiomycetidae</taxon>
        <taxon>Eurotiales</taxon>
        <taxon>Aspergillaceae</taxon>
        <taxon>Aspergillus</taxon>
        <taxon>Aspergillus subgen. Fumigati</taxon>
    </lineage>
</organism>
<dbReference type="EC" id="2.3.2.31" evidence="2"/>
<keyword evidence="5" id="KW-0677">Repeat</keyword>
<evidence type="ECO:0000259" key="12">
    <source>
        <dbReference type="PROSITE" id="PS51873"/>
    </source>
</evidence>
<dbReference type="Pfam" id="PF01485">
    <property type="entry name" value="IBR"/>
    <property type="match status" value="1"/>
</dbReference>
<keyword evidence="3" id="KW-0808">Transferase</keyword>
<dbReference type="PROSITE" id="PS50089">
    <property type="entry name" value="ZF_RING_2"/>
    <property type="match status" value="1"/>
</dbReference>
<accession>A0A9P3EYV4</accession>
<feature type="domain" description="RING-type" evidence="11">
    <location>
        <begin position="154"/>
        <end position="210"/>
    </location>
</feature>
<evidence type="ECO:0000256" key="8">
    <source>
        <dbReference type="ARBA" id="ARBA00022833"/>
    </source>
</evidence>
<evidence type="ECO:0000256" key="5">
    <source>
        <dbReference type="ARBA" id="ARBA00022737"/>
    </source>
</evidence>
<reference evidence="13 14" key="1">
    <citation type="submission" date="2018-10" db="EMBL/GenBank/DDBJ databases">
        <title>Pan-genome distribution and transcriptional activeness of fungal secondary metabolism genes in Aspergillus section Fumigati.</title>
        <authorList>
            <person name="Takahashi H."/>
            <person name="Umemura M."/>
            <person name="Ninomiya A."/>
            <person name="Kusuya Y."/>
            <person name="Urayama S."/>
            <person name="Shimizu M."/>
            <person name="Watanabe A."/>
            <person name="Kamei K."/>
            <person name="Yaguchi T."/>
            <person name="Hagiwara D."/>
        </authorList>
    </citation>
    <scope>NUCLEOTIDE SEQUENCE [LARGE SCALE GENOMIC DNA]</scope>
    <source>
        <strain evidence="13 14">IFM 55266</strain>
    </source>
</reference>
<dbReference type="InterPro" id="IPR031127">
    <property type="entry name" value="E3_UB_ligase_RBR"/>
</dbReference>
<dbReference type="OrthoDB" id="1431934at2759"/>
<sequence length="401" mass="44873">MRLWYRREMQRSQDKLGFIASTKHGGLSRSSTEDRRTTDALVSPCSPTYIENASDLTSSNDSPVISPLSPNDHSRDHFLARSRTDDGLSLPSGGTPSTFQSIIRWDTDDEINCWSDAATAGAVLSLLHKEPPSPPPCPQPRFDRDASDEQRLTCVVCFDDLEIGCYPEPPIAAGCDHGFVPGMHICFTCLRRSLDKQLSSGATILSCPICLEQLSDEEVQRWSSRRTFQAYDTKRTWQILEEDDEFVPCVRKDCGYGQLHAGGAEDPIVVCGSCGTRTCFIHRDTVWHEGLTCEEYDRLLNPRRASSEIRMNAGREARHLFPGLNRLRTPRREAESDARLGYSSGRPHGRLDPTNEELSGSRMIHERSKPCPNCQVQMERAGGCKFMRCKHSVSQSGIYVG</sequence>
<dbReference type="GO" id="GO:0061630">
    <property type="term" value="F:ubiquitin protein ligase activity"/>
    <property type="evidence" value="ECO:0007669"/>
    <property type="project" value="UniProtKB-EC"/>
</dbReference>
<dbReference type="RefSeq" id="XP_043160966.1">
    <property type="nucleotide sequence ID" value="XM_043305031.1"/>
</dbReference>
<comment type="catalytic activity">
    <reaction evidence="1">
        <text>[E2 ubiquitin-conjugating enzyme]-S-ubiquitinyl-L-cysteine + [acceptor protein]-L-lysine = [E2 ubiquitin-conjugating enzyme]-L-cysteine + [acceptor protein]-N(6)-ubiquitinyl-L-lysine.</text>
        <dbReference type="EC" id="2.3.2.31"/>
    </reaction>
</comment>
<dbReference type="GO" id="GO:0008270">
    <property type="term" value="F:zinc ion binding"/>
    <property type="evidence" value="ECO:0007669"/>
    <property type="project" value="UniProtKB-KW"/>
</dbReference>
<feature type="compositionally biased region" description="Polar residues" evidence="10">
    <location>
        <begin position="45"/>
        <end position="71"/>
    </location>
</feature>
<keyword evidence="6 9" id="KW-0863">Zinc-finger</keyword>
<evidence type="ECO:0000256" key="3">
    <source>
        <dbReference type="ARBA" id="ARBA00022679"/>
    </source>
</evidence>
<evidence type="ECO:0000313" key="13">
    <source>
        <dbReference type="EMBL" id="GIJ90220.1"/>
    </source>
</evidence>
<dbReference type="AlphaFoldDB" id="A0A9P3EYV4"/>
<gene>
    <name evidence="13" type="ORF">Asppvi_009173</name>
</gene>
<name>A0A9P3EYV4_9EURO</name>
<evidence type="ECO:0000256" key="9">
    <source>
        <dbReference type="PROSITE-ProRule" id="PRU00175"/>
    </source>
</evidence>
<evidence type="ECO:0000256" key="1">
    <source>
        <dbReference type="ARBA" id="ARBA00001798"/>
    </source>
</evidence>
<feature type="region of interest" description="Disordered" evidence="10">
    <location>
        <begin position="332"/>
        <end position="361"/>
    </location>
</feature>
<dbReference type="InterPro" id="IPR013083">
    <property type="entry name" value="Znf_RING/FYVE/PHD"/>
</dbReference>
<dbReference type="Gene3D" id="3.30.40.10">
    <property type="entry name" value="Zinc/RING finger domain, C3HC4 (zinc finger)"/>
    <property type="match status" value="1"/>
</dbReference>
<dbReference type="CDD" id="cd20335">
    <property type="entry name" value="BRcat_RBR"/>
    <property type="match status" value="1"/>
</dbReference>
<evidence type="ECO:0000256" key="10">
    <source>
        <dbReference type="SAM" id="MobiDB-lite"/>
    </source>
</evidence>
<keyword evidence="7" id="KW-0833">Ubl conjugation pathway</keyword>
<evidence type="ECO:0000256" key="7">
    <source>
        <dbReference type="ARBA" id="ARBA00022786"/>
    </source>
</evidence>
<dbReference type="PANTHER" id="PTHR11685">
    <property type="entry name" value="RBR FAMILY RING FINGER AND IBR DOMAIN-CONTAINING"/>
    <property type="match status" value="1"/>
</dbReference>
<keyword evidence="4" id="KW-0479">Metal-binding</keyword>
<feature type="region of interest" description="Disordered" evidence="10">
    <location>
        <begin position="23"/>
        <end position="77"/>
    </location>
</feature>
<dbReference type="InterPro" id="IPR044066">
    <property type="entry name" value="TRIAD_supradom"/>
</dbReference>
<evidence type="ECO:0000256" key="4">
    <source>
        <dbReference type="ARBA" id="ARBA00022723"/>
    </source>
</evidence>